<comment type="subcellular location">
    <subcellularLocation>
        <location evidence="1">Membrane</location>
    </subcellularLocation>
</comment>
<evidence type="ECO:0000256" key="2">
    <source>
        <dbReference type="ARBA" id="ARBA00007937"/>
    </source>
</evidence>
<dbReference type="GO" id="GO:0004366">
    <property type="term" value="F:glycerol-3-phosphate O-acyltransferase activity"/>
    <property type="evidence" value="ECO:0007669"/>
    <property type="project" value="TreeGrafter"/>
</dbReference>
<dbReference type="Pfam" id="PF01553">
    <property type="entry name" value="Acyltransferase"/>
    <property type="match status" value="1"/>
</dbReference>
<name>A0AAR5QF16_DENPD</name>
<dbReference type="Pfam" id="PF19277">
    <property type="entry name" value="GPAT_C"/>
    <property type="match status" value="1"/>
</dbReference>
<gene>
    <name evidence="9" type="primary">109545486</name>
</gene>
<keyword evidence="4 7" id="KW-0472">Membrane</keyword>
<dbReference type="AlphaFoldDB" id="A0AAR5QF16"/>
<accession>A0AAR5QF16</accession>
<dbReference type="EnsemblMetazoa" id="XM_019916222.1">
    <property type="protein sequence ID" value="XP_019771781.1"/>
    <property type="gene ID" value="LOC109545486"/>
</dbReference>
<keyword evidence="3 6" id="KW-0808">Transferase</keyword>
<evidence type="ECO:0000256" key="6">
    <source>
        <dbReference type="PIRNR" id="PIRNR000437"/>
    </source>
</evidence>
<evidence type="ECO:0000313" key="9">
    <source>
        <dbReference type="EnsemblMetazoa" id="XP_019771781.1"/>
    </source>
</evidence>
<keyword evidence="5 6" id="KW-0012">Acyltransferase</keyword>
<evidence type="ECO:0000256" key="3">
    <source>
        <dbReference type="ARBA" id="ARBA00022679"/>
    </source>
</evidence>
<feature type="transmembrane region" description="Helical" evidence="7">
    <location>
        <begin position="25"/>
        <end position="43"/>
    </location>
</feature>
<organism evidence="9 10">
    <name type="scientific">Dendroctonus ponderosae</name>
    <name type="common">Mountain pine beetle</name>
    <dbReference type="NCBI Taxonomy" id="77166"/>
    <lineage>
        <taxon>Eukaryota</taxon>
        <taxon>Metazoa</taxon>
        <taxon>Ecdysozoa</taxon>
        <taxon>Arthropoda</taxon>
        <taxon>Hexapoda</taxon>
        <taxon>Insecta</taxon>
        <taxon>Pterygota</taxon>
        <taxon>Neoptera</taxon>
        <taxon>Endopterygota</taxon>
        <taxon>Coleoptera</taxon>
        <taxon>Polyphaga</taxon>
        <taxon>Cucujiformia</taxon>
        <taxon>Curculionidae</taxon>
        <taxon>Scolytinae</taxon>
        <taxon>Dendroctonus</taxon>
    </lineage>
</organism>
<keyword evidence="10" id="KW-1185">Reference proteome</keyword>
<dbReference type="InterPro" id="IPR022284">
    <property type="entry name" value="GPAT/DHAPAT"/>
</dbReference>
<dbReference type="KEGG" id="dpa:109545486"/>
<reference evidence="9" key="2">
    <citation type="submission" date="2024-08" db="UniProtKB">
        <authorList>
            <consortium name="EnsemblMetazoa"/>
        </authorList>
    </citation>
    <scope>IDENTIFICATION</scope>
</reference>
<dbReference type="GO" id="GO:0008654">
    <property type="term" value="P:phospholipid biosynthetic process"/>
    <property type="evidence" value="ECO:0007669"/>
    <property type="project" value="TreeGrafter"/>
</dbReference>
<protein>
    <recommendedName>
        <fullName evidence="8">Phospholipid/glycerol acyltransferase domain-containing protein</fullName>
    </recommendedName>
</protein>
<comment type="similarity">
    <text evidence="2 6">Belongs to the GPAT/DAPAT family.</text>
</comment>
<keyword evidence="7" id="KW-0812">Transmembrane</keyword>
<dbReference type="InterPro" id="IPR045520">
    <property type="entry name" value="GPAT/DHAPAT_C"/>
</dbReference>
<dbReference type="InterPro" id="IPR002123">
    <property type="entry name" value="Plipid/glycerol_acylTrfase"/>
</dbReference>
<reference evidence="10" key="1">
    <citation type="journal article" date="2013" name="Genome Biol.">
        <title>Draft genome of the mountain pine beetle, Dendroctonus ponderosae Hopkins, a major forest pest.</title>
        <authorList>
            <person name="Keeling C.I."/>
            <person name="Yuen M.M."/>
            <person name="Liao N.Y."/>
            <person name="Docking T.R."/>
            <person name="Chan S.K."/>
            <person name="Taylor G.A."/>
            <person name="Palmquist D.L."/>
            <person name="Jackman S.D."/>
            <person name="Nguyen A."/>
            <person name="Li M."/>
            <person name="Henderson H."/>
            <person name="Janes J.K."/>
            <person name="Zhao Y."/>
            <person name="Pandoh P."/>
            <person name="Moore R."/>
            <person name="Sperling F.A."/>
            <person name="Huber D.P."/>
            <person name="Birol I."/>
            <person name="Jones S.J."/>
            <person name="Bohlmann J."/>
        </authorList>
    </citation>
    <scope>NUCLEOTIDE SEQUENCE</scope>
</reference>
<dbReference type="GO" id="GO:0031966">
    <property type="term" value="C:mitochondrial membrane"/>
    <property type="evidence" value="ECO:0007669"/>
    <property type="project" value="TreeGrafter"/>
</dbReference>
<keyword evidence="7" id="KW-1133">Transmembrane helix</keyword>
<dbReference type="PANTHER" id="PTHR12563">
    <property type="entry name" value="GLYCEROL-3-PHOSPHATE ACYLTRANSFERASE"/>
    <property type="match status" value="1"/>
</dbReference>
<dbReference type="PIRSF" id="PIRSF000437">
    <property type="entry name" value="GPAT_DHAPAT"/>
    <property type="match status" value="1"/>
</dbReference>
<dbReference type="PANTHER" id="PTHR12563:SF23">
    <property type="entry name" value="BCDNA.GH07066"/>
    <property type="match status" value="1"/>
</dbReference>
<dbReference type="SMART" id="SM00563">
    <property type="entry name" value="PlsC"/>
    <property type="match status" value="1"/>
</dbReference>
<proteinExistence type="inferred from homology"/>
<dbReference type="GO" id="GO:0006631">
    <property type="term" value="P:fatty acid metabolic process"/>
    <property type="evidence" value="ECO:0007669"/>
    <property type="project" value="TreeGrafter"/>
</dbReference>
<dbReference type="CDD" id="cd07993">
    <property type="entry name" value="LPLAT_DHAPAT-like"/>
    <property type="match status" value="1"/>
</dbReference>
<dbReference type="GO" id="GO:0006072">
    <property type="term" value="P:glycerol-3-phosphate metabolic process"/>
    <property type="evidence" value="ECO:0007669"/>
    <property type="project" value="TreeGrafter"/>
</dbReference>
<dbReference type="GO" id="GO:0019432">
    <property type="term" value="P:triglyceride biosynthetic process"/>
    <property type="evidence" value="ECO:0007669"/>
    <property type="project" value="TreeGrafter"/>
</dbReference>
<sequence length="854" mass="97395">MYLTICGFLCSALFLLKIGVLNTVYGTFQLCLVLQFTYFLFIIRGTKKMVDFLTSRTFASYTNYAPSTNQQNNTLASLATLKRYSQDQKYRKQLTREADANARDGLLFNVKESVPELRMTERRTFMGLCCQNCTFTSRESLVKKTTENLALINVLNHEVAFKSGFLSRTFSHVFQVSQLKRYAFPQVANLVLRDDRVKKAVERVAVQQLKDSDSTEDEFYQELIKKNQARAKKLVSDMRSTLSDFLLRFTSWILYKLLPCFMNSVVVHPGQVDMLKQASKTNLPLIFLPLHRSHLDYILLSFILLNNDIRSPLVAAGDNLRIPFFGSLLRGLGAFFIKRRIDPMMGRKDHVYKAVLHTYMNLCLRSGHNIECFLEGGRTRTGKPCMPKYGVLSVIVETFMDGTIEDALLVPVSLNYEKLIDGNFIKEQLGEPKKMETFGDALKGIWHVLNSSYGSMRVDFNQPFSLRELIKTFDQNNKISNPNVSARVLKSNPSTNSLYGTDVVSEEHKSLVENISKHVIYDCAQSTSVMSTNALAFLLLSKFRQGITLQKLVVAFEDLKKDLELSRRDVGFSGDAVDVINYAVELLGPALVKKEKLNGEDTIKPIAILPNVIELSYYSNSLVTHFALESVIALALSVAEIRLNTVSQDDLMENALELCSFFQYEFLFCKPCQNLEMVITSCIDDLIIRKEIFLPEAESNELVRRSRNIARQFEDDDEEEPFQKLYKINTSKEAMENVKYMAHILMPLIEAYAITGFTLETLVQRQLLESELVASVLKEMKEQLATGSLNYDESVAVDPVKNALKLYQKLGILECHQEGKLRLYYLKEAYDNSESVKLFYNKVNKYRTGNLLIQ</sequence>
<evidence type="ECO:0000259" key="8">
    <source>
        <dbReference type="SMART" id="SM00563"/>
    </source>
</evidence>
<evidence type="ECO:0000313" key="10">
    <source>
        <dbReference type="Proteomes" id="UP000019118"/>
    </source>
</evidence>
<dbReference type="SUPFAM" id="SSF69593">
    <property type="entry name" value="Glycerol-3-phosphate (1)-acyltransferase"/>
    <property type="match status" value="1"/>
</dbReference>
<evidence type="ECO:0000256" key="1">
    <source>
        <dbReference type="ARBA" id="ARBA00004370"/>
    </source>
</evidence>
<evidence type="ECO:0000256" key="4">
    <source>
        <dbReference type="ARBA" id="ARBA00023136"/>
    </source>
</evidence>
<evidence type="ECO:0000256" key="7">
    <source>
        <dbReference type="SAM" id="Phobius"/>
    </source>
</evidence>
<dbReference type="Proteomes" id="UP000019118">
    <property type="component" value="Unassembled WGS sequence"/>
</dbReference>
<evidence type="ECO:0000256" key="5">
    <source>
        <dbReference type="ARBA" id="ARBA00023315"/>
    </source>
</evidence>
<feature type="domain" description="Phospholipid/glycerol acyltransferase" evidence="8">
    <location>
        <begin position="285"/>
        <end position="417"/>
    </location>
</feature>
<dbReference type="InterPro" id="IPR041728">
    <property type="entry name" value="GPAT/DHAPAT_LPLAT"/>
</dbReference>